<dbReference type="RefSeq" id="WP_269425203.1">
    <property type="nucleotide sequence ID" value="NZ_JAPWGY010000017.1"/>
</dbReference>
<reference evidence="2" key="1">
    <citation type="submission" date="2022-12" db="EMBL/GenBank/DDBJ databases">
        <title>Bacterial isolates from different developmental stages of Nematostella vectensis.</title>
        <authorList>
            <person name="Fraune S."/>
        </authorList>
    </citation>
    <scope>NUCLEOTIDE SEQUENCE</scope>
    <source>
        <strain evidence="2">G21630-S1</strain>
    </source>
</reference>
<accession>A0ABT4LRX8</accession>
<sequence>MLKYFVSGVIFAGSIVALSQTASAIDEDDCGIWLCLPQGFPGGCEPHYAAYIKRITSTPPKPPLPKMSSCTEDSAGHYFNEGYVPYYPCKAGYTFSDKNGRDEPAKCSKQTKDSHGDAKTVSYNAVPREHPHYVQVFIDGEPAKHYGVGPTHDKDWHIEGNYFWYRR</sequence>
<organism evidence="2 3">
    <name type="scientific">Kiloniella laminariae</name>
    <dbReference type="NCBI Taxonomy" id="454162"/>
    <lineage>
        <taxon>Bacteria</taxon>
        <taxon>Pseudomonadati</taxon>
        <taxon>Pseudomonadota</taxon>
        <taxon>Alphaproteobacteria</taxon>
        <taxon>Rhodospirillales</taxon>
        <taxon>Kiloniellaceae</taxon>
        <taxon>Kiloniella</taxon>
    </lineage>
</organism>
<feature type="signal peptide" evidence="1">
    <location>
        <begin position="1"/>
        <end position="24"/>
    </location>
</feature>
<keyword evidence="1" id="KW-0732">Signal</keyword>
<proteinExistence type="predicted"/>
<evidence type="ECO:0000313" key="3">
    <source>
        <dbReference type="Proteomes" id="UP001069802"/>
    </source>
</evidence>
<dbReference type="EMBL" id="JAPWGY010000017">
    <property type="protein sequence ID" value="MCZ4283081.1"/>
    <property type="molecule type" value="Genomic_DNA"/>
</dbReference>
<comment type="caution">
    <text evidence="2">The sequence shown here is derived from an EMBL/GenBank/DDBJ whole genome shotgun (WGS) entry which is preliminary data.</text>
</comment>
<feature type="chain" id="PRO_5045957590" description="Conjugal transfer protein TraL" evidence="1">
    <location>
        <begin position="25"/>
        <end position="167"/>
    </location>
</feature>
<evidence type="ECO:0000313" key="2">
    <source>
        <dbReference type="EMBL" id="MCZ4283081.1"/>
    </source>
</evidence>
<keyword evidence="3" id="KW-1185">Reference proteome</keyword>
<evidence type="ECO:0008006" key="4">
    <source>
        <dbReference type="Google" id="ProtNLM"/>
    </source>
</evidence>
<protein>
    <recommendedName>
        <fullName evidence="4">Conjugal transfer protein TraL</fullName>
    </recommendedName>
</protein>
<name>A0ABT4LRX8_9PROT</name>
<dbReference type="Proteomes" id="UP001069802">
    <property type="component" value="Unassembled WGS sequence"/>
</dbReference>
<gene>
    <name evidence="2" type="ORF">O4H49_20015</name>
</gene>
<evidence type="ECO:0000256" key="1">
    <source>
        <dbReference type="SAM" id="SignalP"/>
    </source>
</evidence>